<dbReference type="EMBL" id="JYDJ01000005">
    <property type="protein sequence ID" value="KRX50539.1"/>
    <property type="molecule type" value="Genomic_DNA"/>
</dbReference>
<dbReference type="Proteomes" id="UP000055048">
    <property type="component" value="Unassembled WGS sequence"/>
</dbReference>
<dbReference type="AlphaFoldDB" id="A0A0V0UHD8"/>
<sequence>MCCLYIACTTTLRMHTIIKYVMCSSLCDVLRRWLEFIQRVRHTDTMAGGASPLEEIKCV</sequence>
<evidence type="ECO:0000313" key="2">
    <source>
        <dbReference type="Proteomes" id="UP000055048"/>
    </source>
</evidence>
<reference evidence="1 2" key="1">
    <citation type="submission" date="2015-01" db="EMBL/GenBank/DDBJ databases">
        <title>Evolution of Trichinella species and genotypes.</title>
        <authorList>
            <person name="Korhonen P.K."/>
            <person name="Edoardo P."/>
            <person name="Giuseppe L.R."/>
            <person name="Gasser R.B."/>
        </authorList>
    </citation>
    <scope>NUCLEOTIDE SEQUENCE [LARGE SCALE GENOMIC DNA]</scope>
    <source>
        <strain evidence="1">ISS417</strain>
    </source>
</reference>
<comment type="caution">
    <text evidence="1">The sequence shown here is derived from an EMBL/GenBank/DDBJ whole genome shotgun (WGS) entry which is preliminary data.</text>
</comment>
<organism evidence="1 2">
    <name type="scientific">Trichinella murrelli</name>
    <dbReference type="NCBI Taxonomy" id="144512"/>
    <lineage>
        <taxon>Eukaryota</taxon>
        <taxon>Metazoa</taxon>
        <taxon>Ecdysozoa</taxon>
        <taxon>Nematoda</taxon>
        <taxon>Enoplea</taxon>
        <taxon>Dorylaimia</taxon>
        <taxon>Trichinellida</taxon>
        <taxon>Trichinellidae</taxon>
        <taxon>Trichinella</taxon>
    </lineage>
</organism>
<protein>
    <submittedName>
        <fullName evidence="1">Uncharacterized protein</fullName>
    </submittedName>
</protein>
<name>A0A0V0UHD8_9BILA</name>
<proteinExistence type="predicted"/>
<keyword evidence="2" id="KW-1185">Reference proteome</keyword>
<evidence type="ECO:0000313" key="1">
    <source>
        <dbReference type="EMBL" id="KRX50539.1"/>
    </source>
</evidence>
<gene>
    <name evidence="1" type="ORF">T05_9532</name>
</gene>
<accession>A0A0V0UHD8</accession>